<dbReference type="InterPro" id="IPR027791">
    <property type="entry name" value="Galactosyl_T_C"/>
</dbReference>
<keyword evidence="17 22" id="KW-0333">Golgi apparatus</keyword>
<dbReference type="InterPro" id="IPR046457">
    <property type="entry name" value="PMI_typeI_cat"/>
</dbReference>
<comment type="pathway">
    <text evidence="6 22">Protein modification; protein glycosylation.</text>
</comment>
<dbReference type="InterPro" id="IPR029044">
    <property type="entry name" value="Nucleotide-diphossugar_trans"/>
</dbReference>
<keyword evidence="11" id="KW-0812">Transmembrane</keyword>
<keyword evidence="14" id="KW-0862">Zinc</keyword>
<dbReference type="SMART" id="SM00458">
    <property type="entry name" value="RICIN"/>
    <property type="match status" value="1"/>
</dbReference>
<dbReference type="Pfam" id="PF00535">
    <property type="entry name" value="Glycos_transf_2"/>
    <property type="match status" value="1"/>
</dbReference>
<evidence type="ECO:0000256" key="4">
    <source>
        <dbReference type="ARBA" id="ARBA00004323"/>
    </source>
</evidence>
<dbReference type="GO" id="GO:0004476">
    <property type="term" value="F:mannose-6-phosphate isomerase activity"/>
    <property type="evidence" value="ECO:0007669"/>
    <property type="project" value="UniProtKB-EC"/>
</dbReference>
<dbReference type="InterPro" id="IPR035992">
    <property type="entry name" value="Ricin_B-like_lectins"/>
</dbReference>
<comment type="similarity">
    <text evidence="8">Belongs to the mannose-6-phosphate isomerase type 1 family.</text>
</comment>
<dbReference type="Pfam" id="PF02709">
    <property type="entry name" value="Glyco_transf_7C"/>
    <property type="match status" value="1"/>
</dbReference>
<dbReference type="GO" id="GO:0030246">
    <property type="term" value="F:carbohydrate binding"/>
    <property type="evidence" value="ECO:0007669"/>
    <property type="project" value="UniProtKB-KW"/>
</dbReference>
<keyword evidence="16" id="KW-1133">Transmembrane helix</keyword>
<keyword evidence="13 22" id="KW-0430">Lectin</keyword>
<dbReference type="Gene3D" id="3.90.550.10">
    <property type="entry name" value="Spore Coat Polysaccharide Biosynthesis Protein SpsA, Chain A"/>
    <property type="match status" value="1"/>
</dbReference>
<proteinExistence type="inferred from homology"/>
<keyword evidence="20 22" id="KW-0464">Manganese</keyword>
<evidence type="ECO:0000256" key="14">
    <source>
        <dbReference type="ARBA" id="ARBA00022833"/>
    </source>
</evidence>
<dbReference type="SUPFAM" id="SSF53448">
    <property type="entry name" value="Nucleotide-diphospho-sugar transferases"/>
    <property type="match status" value="1"/>
</dbReference>
<evidence type="ECO:0000256" key="11">
    <source>
        <dbReference type="ARBA" id="ARBA00022692"/>
    </source>
</evidence>
<sequence length="893" mass="103875">MTCSILVWRLNAAVQNYSWGRIGSKSIISKLAPGCISKFDCDPNTHYAELWMGTHKRGMNYVWNDDLKKNNKNTLKNKLNRKLPFLMKVLSINEPLSIQIHPNKTNATILNKLYPNIYGDDNHKPEMVVALNKFEAFVGFRNRKFICQYIHKYKNFAALYSTTDIDQFSSFQLFQVLFKMYDNQRGKFVLMAKAIFNEIDSLNSKKLSEIEDAFLLMYRIYPGDIGTFSAFFLNKITLNAYESLYLPANVPHCYFSGDCIECMASSDNVIRAGLTPKFIDYDIFLKLVSKDEDRMLNDSLIFDKSHPSKYIVIPRIIKQHVSIYQPSPSCLDFNVMKIMIPKYEKNKSNTHNRNTEITLKNDSIIFCLNSTIINFGGKDQIFEYLTYYKTTPIFTIVDTNTSYLGYGGRPVYINVKKLNHSDKFEYEIGYEQHQFNQYLNNRIPVRRFIRDDRDERCKKIKYNETQLDTSVIIIFYNEAWKTLLRTVHSVLDMTNPQYLAEIILVDDASNLPHLGDTLAVYVKKLNKVKIIRHNQRKGLIQARLTGTSIAIGKTLTFLDSHCECLHHWIEPVLARIDANWTNVIVPVIDIIDKDTFEFKVTPLDSVQIGGFTWNMLFNWHSVPLRILAPRNDSTDPLESPTMAGGIFTIHTKFFEYLGKYDPGMDIWGGENLELSFKIWMCGGRLESLPCSQIGHIFRDKSPYVWRPGKDVLRINTMRLVEVWMDEYKEIYYDRVGKINMDYGDILDRVKLREKLKCHNFKWYLDNVYPELHVPSESILTGSIKNIDSNKCVDSPAVLNKNVIAYTCHGQGGNQYWSMTKNKEIRRDDFCMDYSGDNISLFNCHNMGGNQAWIYKNFTIVHEPTQKCIEYDVNKDSIVIVPCSNSMYQRWIWD</sequence>
<dbReference type="PANTHER" id="PTHR11675">
    <property type="entry name" value="N-ACETYLGALACTOSAMINYLTRANSFERASE"/>
    <property type="match status" value="1"/>
</dbReference>
<evidence type="ECO:0000256" key="8">
    <source>
        <dbReference type="ARBA" id="ARBA00010772"/>
    </source>
</evidence>
<evidence type="ECO:0000256" key="9">
    <source>
        <dbReference type="ARBA" id="ARBA00022676"/>
    </source>
</evidence>
<organism evidence="24 25">
    <name type="scientific">Intoshia linei</name>
    <dbReference type="NCBI Taxonomy" id="1819745"/>
    <lineage>
        <taxon>Eukaryota</taxon>
        <taxon>Metazoa</taxon>
        <taxon>Spiralia</taxon>
        <taxon>Lophotrochozoa</taxon>
        <taxon>Mesozoa</taxon>
        <taxon>Orthonectida</taxon>
        <taxon>Rhopaluridae</taxon>
        <taxon>Intoshia</taxon>
    </lineage>
</organism>
<evidence type="ECO:0000256" key="18">
    <source>
        <dbReference type="ARBA" id="ARBA00023136"/>
    </source>
</evidence>
<name>A0A177B447_9BILA</name>
<feature type="domain" description="Ricin B lectin" evidence="23">
    <location>
        <begin position="780"/>
        <end position="893"/>
    </location>
</feature>
<dbReference type="GO" id="GO:0009298">
    <property type="term" value="P:GDP-mannose biosynthetic process"/>
    <property type="evidence" value="ECO:0007669"/>
    <property type="project" value="UniProtKB-UniPathway"/>
</dbReference>
<keyword evidence="15" id="KW-0735">Signal-anchor</keyword>
<dbReference type="Gene3D" id="2.60.120.10">
    <property type="entry name" value="Jelly Rolls"/>
    <property type="match status" value="2"/>
</dbReference>
<comment type="catalytic activity">
    <reaction evidence="1">
        <text>D-mannose 6-phosphate = D-fructose 6-phosphate</text>
        <dbReference type="Rhea" id="RHEA:12356"/>
        <dbReference type="ChEBI" id="CHEBI:58735"/>
        <dbReference type="ChEBI" id="CHEBI:61527"/>
        <dbReference type="EC" id="5.3.1.8"/>
    </reaction>
</comment>
<evidence type="ECO:0000256" key="12">
    <source>
        <dbReference type="ARBA" id="ARBA00022723"/>
    </source>
</evidence>
<evidence type="ECO:0000259" key="23">
    <source>
        <dbReference type="SMART" id="SM00458"/>
    </source>
</evidence>
<keyword evidence="19 22" id="KW-1015">Disulfide bond</keyword>
<keyword evidence="21" id="KW-0413">Isomerase</keyword>
<keyword evidence="18" id="KW-0472">Membrane</keyword>
<dbReference type="CDD" id="cd23462">
    <property type="entry name" value="beta-trefoil_Ricin_Pgant9-like"/>
    <property type="match status" value="1"/>
</dbReference>
<dbReference type="GO" id="GO:0000139">
    <property type="term" value="C:Golgi membrane"/>
    <property type="evidence" value="ECO:0007669"/>
    <property type="project" value="UniProtKB-SubCell"/>
</dbReference>
<dbReference type="InterPro" id="IPR014710">
    <property type="entry name" value="RmlC-like_jellyroll"/>
</dbReference>
<accession>A0A177B447</accession>
<dbReference type="GO" id="GO:0004653">
    <property type="term" value="F:polypeptide N-acetylgalactosaminyltransferase activity"/>
    <property type="evidence" value="ECO:0007669"/>
    <property type="project" value="TreeGrafter"/>
</dbReference>
<comment type="cofactor">
    <cofactor evidence="3">
        <name>Zn(2+)</name>
        <dbReference type="ChEBI" id="CHEBI:29105"/>
    </cofactor>
</comment>
<evidence type="ECO:0000256" key="10">
    <source>
        <dbReference type="ARBA" id="ARBA00022679"/>
    </source>
</evidence>
<dbReference type="GO" id="GO:0008270">
    <property type="term" value="F:zinc ion binding"/>
    <property type="evidence" value="ECO:0007669"/>
    <property type="project" value="InterPro"/>
</dbReference>
<keyword evidence="9 22" id="KW-0328">Glycosyltransferase</keyword>
<dbReference type="InterPro" id="IPR011051">
    <property type="entry name" value="RmlC_Cupin_sf"/>
</dbReference>
<dbReference type="FunFam" id="3.90.550.10:FF:000021">
    <property type="entry name" value="Polypeptide N-acetylgalactosaminyltransferase"/>
    <property type="match status" value="1"/>
</dbReference>
<dbReference type="PRINTS" id="PR00714">
    <property type="entry name" value="MAN6PISMRASE"/>
</dbReference>
<dbReference type="CDD" id="cd07011">
    <property type="entry name" value="cupin_PMI_type_I_N"/>
    <property type="match status" value="1"/>
</dbReference>
<evidence type="ECO:0000313" key="24">
    <source>
        <dbReference type="EMBL" id="OAF69045.1"/>
    </source>
</evidence>
<dbReference type="NCBIfam" id="TIGR00218">
    <property type="entry name" value="manA"/>
    <property type="match status" value="1"/>
</dbReference>
<evidence type="ECO:0000256" key="15">
    <source>
        <dbReference type="ARBA" id="ARBA00022968"/>
    </source>
</evidence>
<comment type="cofactor">
    <cofactor evidence="2 22">
        <name>Mn(2+)</name>
        <dbReference type="ChEBI" id="CHEBI:29035"/>
    </cofactor>
</comment>
<comment type="similarity">
    <text evidence="7 22">Belongs to the glycosyltransferase 2 family. GalNAc-T subfamily.</text>
</comment>
<dbReference type="InterPro" id="IPR001250">
    <property type="entry name" value="Man6P_Isoase-1"/>
</dbReference>
<comment type="subcellular location">
    <subcellularLocation>
        <location evidence="4 22">Golgi apparatus membrane</location>
        <topology evidence="4 22">Single-pass type II membrane protein</topology>
    </subcellularLocation>
</comment>
<evidence type="ECO:0000256" key="17">
    <source>
        <dbReference type="ARBA" id="ARBA00023034"/>
    </source>
</evidence>
<dbReference type="Gene3D" id="2.80.10.50">
    <property type="match status" value="1"/>
</dbReference>
<keyword evidence="12" id="KW-0479">Metal-binding</keyword>
<evidence type="ECO:0000256" key="3">
    <source>
        <dbReference type="ARBA" id="ARBA00001947"/>
    </source>
</evidence>
<reference evidence="24 25" key="1">
    <citation type="submission" date="2016-04" db="EMBL/GenBank/DDBJ databases">
        <title>The genome of Intoshia linei affirms orthonectids as highly simplified spiralians.</title>
        <authorList>
            <person name="Mikhailov K.V."/>
            <person name="Slusarev G.S."/>
            <person name="Nikitin M.A."/>
            <person name="Logacheva M.D."/>
            <person name="Penin A."/>
            <person name="Aleoshin V."/>
            <person name="Panchin Y.V."/>
        </authorList>
    </citation>
    <scope>NUCLEOTIDE SEQUENCE [LARGE SCALE GENOMIC DNA]</scope>
    <source>
        <strain evidence="24">Intl2013</strain>
        <tissue evidence="24">Whole animal</tissue>
    </source>
</reference>
<dbReference type="EMBL" id="LWCA01000345">
    <property type="protein sequence ID" value="OAF69045.1"/>
    <property type="molecule type" value="Genomic_DNA"/>
</dbReference>
<dbReference type="SUPFAM" id="SSF51182">
    <property type="entry name" value="RmlC-like cupins"/>
    <property type="match status" value="1"/>
</dbReference>
<evidence type="ECO:0000256" key="1">
    <source>
        <dbReference type="ARBA" id="ARBA00000757"/>
    </source>
</evidence>
<gene>
    <name evidence="24" type="ORF">A3Q56_03184</name>
</gene>
<evidence type="ECO:0000256" key="21">
    <source>
        <dbReference type="ARBA" id="ARBA00023235"/>
    </source>
</evidence>
<dbReference type="SUPFAM" id="SSF50370">
    <property type="entry name" value="Ricin B-like lectins"/>
    <property type="match status" value="1"/>
</dbReference>
<dbReference type="Pfam" id="PF00652">
    <property type="entry name" value="Ricin_B_lectin"/>
    <property type="match status" value="1"/>
</dbReference>
<comment type="caution">
    <text evidence="24">The sequence shown here is derived from an EMBL/GenBank/DDBJ whole genome shotgun (WGS) entry which is preliminary data.</text>
</comment>
<evidence type="ECO:0000256" key="22">
    <source>
        <dbReference type="RuleBase" id="RU361242"/>
    </source>
</evidence>
<dbReference type="UniPathway" id="UPA00378"/>
<evidence type="ECO:0000256" key="2">
    <source>
        <dbReference type="ARBA" id="ARBA00001936"/>
    </source>
</evidence>
<dbReference type="UniPathway" id="UPA00126">
    <property type="reaction ID" value="UER00423"/>
</dbReference>
<evidence type="ECO:0000256" key="5">
    <source>
        <dbReference type="ARBA" id="ARBA00004666"/>
    </source>
</evidence>
<dbReference type="AlphaFoldDB" id="A0A177B447"/>
<protein>
    <recommendedName>
        <fullName evidence="22">Polypeptide N-acetylgalactosaminyltransferase</fullName>
        <ecNumber evidence="22">2.4.1.-</ecNumber>
    </recommendedName>
    <alternativeName>
        <fullName evidence="22">Protein-UDP acetylgalactosaminyltransferase</fullName>
    </alternativeName>
</protein>
<dbReference type="InterPro" id="IPR045885">
    <property type="entry name" value="GalNAc-T"/>
</dbReference>
<dbReference type="EC" id="2.4.1.-" evidence="22"/>
<dbReference type="PROSITE" id="PS00965">
    <property type="entry name" value="PMI_I_1"/>
    <property type="match status" value="1"/>
</dbReference>
<dbReference type="Pfam" id="PF20511">
    <property type="entry name" value="PMI_typeI_cat"/>
    <property type="match status" value="1"/>
</dbReference>
<dbReference type="InterPro" id="IPR018050">
    <property type="entry name" value="Pmannose_isomerase-type1_CS"/>
</dbReference>
<comment type="pathway">
    <text evidence="5">Nucleotide-sugar biosynthesis; GDP-alpha-D-mannose biosynthesis; alpha-D-mannose 1-phosphate from D-fructose 6-phosphate: step 1/2.</text>
</comment>
<dbReference type="Proteomes" id="UP000078046">
    <property type="component" value="Unassembled WGS sequence"/>
</dbReference>
<dbReference type="Gene3D" id="1.10.441.10">
    <property type="entry name" value="Phosphomannose Isomerase, domain 2"/>
    <property type="match status" value="1"/>
</dbReference>
<dbReference type="PANTHER" id="PTHR11675:SF131">
    <property type="entry name" value="POLYPEPTIDE N-ACETYLGALACTOSAMINYLTRANSFERASE 9-RELATED"/>
    <property type="match status" value="1"/>
</dbReference>
<dbReference type="InterPro" id="IPR016305">
    <property type="entry name" value="Mannose-6-P_Isomerase"/>
</dbReference>
<evidence type="ECO:0000256" key="13">
    <source>
        <dbReference type="ARBA" id="ARBA00022734"/>
    </source>
</evidence>
<dbReference type="InterPro" id="IPR001173">
    <property type="entry name" value="Glyco_trans_2-like"/>
</dbReference>
<evidence type="ECO:0000256" key="16">
    <source>
        <dbReference type="ARBA" id="ARBA00022989"/>
    </source>
</evidence>
<dbReference type="InterPro" id="IPR000772">
    <property type="entry name" value="Ricin_B_lectin"/>
</dbReference>
<dbReference type="OrthoDB" id="6119243at2759"/>
<dbReference type="GO" id="GO:0006493">
    <property type="term" value="P:protein O-linked glycosylation"/>
    <property type="evidence" value="ECO:0007669"/>
    <property type="project" value="TreeGrafter"/>
</dbReference>
<keyword evidence="10 22" id="KW-0808">Transferase</keyword>
<evidence type="ECO:0000256" key="6">
    <source>
        <dbReference type="ARBA" id="ARBA00004922"/>
    </source>
</evidence>
<evidence type="ECO:0000256" key="20">
    <source>
        <dbReference type="ARBA" id="ARBA00023211"/>
    </source>
</evidence>
<dbReference type="GO" id="GO:0005975">
    <property type="term" value="P:carbohydrate metabolic process"/>
    <property type="evidence" value="ECO:0007669"/>
    <property type="project" value="InterPro"/>
</dbReference>
<keyword evidence="25" id="KW-1185">Reference proteome</keyword>
<evidence type="ECO:0000256" key="19">
    <source>
        <dbReference type="ARBA" id="ARBA00023157"/>
    </source>
</evidence>
<evidence type="ECO:0000256" key="7">
    <source>
        <dbReference type="ARBA" id="ARBA00005680"/>
    </source>
</evidence>
<evidence type="ECO:0000313" key="25">
    <source>
        <dbReference type="Proteomes" id="UP000078046"/>
    </source>
</evidence>
<dbReference type="PROSITE" id="PS50231">
    <property type="entry name" value="RICIN_B_LECTIN"/>
    <property type="match status" value="1"/>
</dbReference>
<dbReference type="CDD" id="cd02510">
    <property type="entry name" value="pp-GalNAc-T"/>
    <property type="match status" value="1"/>
</dbReference>